<dbReference type="EMBL" id="RIBP01000001">
    <property type="protein sequence ID" value="TRZ40121.1"/>
    <property type="molecule type" value="Genomic_DNA"/>
</dbReference>
<comment type="caution">
    <text evidence="1">The sequence shown here is derived from an EMBL/GenBank/DDBJ whole genome shotgun (WGS) entry which is preliminary data.</text>
</comment>
<dbReference type="AlphaFoldDB" id="A0A553ST42"/>
<proteinExistence type="predicted"/>
<dbReference type="RefSeq" id="WP_185763529.1">
    <property type="nucleotide sequence ID" value="NZ_RIBP01000001.1"/>
</dbReference>
<organism evidence="1 2">
    <name type="scientific">Niallia circulans</name>
    <name type="common">Bacillus circulans</name>
    <dbReference type="NCBI Taxonomy" id="1397"/>
    <lineage>
        <taxon>Bacteria</taxon>
        <taxon>Bacillati</taxon>
        <taxon>Bacillota</taxon>
        <taxon>Bacilli</taxon>
        <taxon>Bacillales</taxon>
        <taxon>Bacillaceae</taxon>
        <taxon>Niallia</taxon>
    </lineage>
</organism>
<reference evidence="2" key="1">
    <citation type="submission" date="2018-10" db="EMBL/GenBank/DDBJ databases">
        <title>FDA dAtabase for Regulatory Grade micrObial Sequences (FDA-ARGOS): Supporting development and validation of Infectious Disease Dx tests.</title>
        <authorList>
            <person name="Minogue T."/>
            <person name="Wolcott M."/>
            <person name="Wasieloski L."/>
            <person name="Aguilar W."/>
            <person name="Moore D."/>
            <person name="Tallon L."/>
            <person name="Sadzewicz L."/>
            <person name="Sengamalay N."/>
            <person name="Ott S."/>
            <person name="Godinez A."/>
            <person name="Nagaraj S."/>
            <person name="Vavikolanu K."/>
            <person name="Vyas G."/>
            <person name="Nadendla S."/>
            <person name="George J."/>
            <person name="Sichtig H."/>
        </authorList>
    </citation>
    <scope>NUCLEOTIDE SEQUENCE [LARGE SCALE GENOMIC DNA]</scope>
    <source>
        <strain evidence="2">FDAARGOS_343</strain>
    </source>
</reference>
<protein>
    <submittedName>
        <fullName evidence="1">Uncharacterized protein</fullName>
    </submittedName>
</protein>
<sequence length="134" mass="14971">MKKKLIPGLLITAFLFSIVAPTGFAQKKSFSFNVTPNQNSGVAYSAPNSKDDSEQKGYIYTTKHNIISTDKYYYNIRKSASISSISYTGYIRVTPSNAKKIVKSYGNKATKGQKLILQADTDVYSVYSEGYWYS</sequence>
<dbReference type="Proteomes" id="UP000319837">
    <property type="component" value="Unassembled WGS sequence"/>
</dbReference>
<accession>A0A553ST42</accession>
<evidence type="ECO:0000313" key="1">
    <source>
        <dbReference type="EMBL" id="TRZ40121.1"/>
    </source>
</evidence>
<name>A0A553ST42_NIACI</name>
<gene>
    <name evidence="1" type="ORF">CEQ21_04055</name>
</gene>
<evidence type="ECO:0000313" key="2">
    <source>
        <dbReference type="Proteomes" id="UP000319837"/>
    </source>
</evidence>